<evidence type="ECO:0000313" key="2">
    <source>
        <dbReference type="EMBL" id="KAF8405011.1"/>
    </source>
</evidence>
<dbReference type="PANTHER" id="PTHR46086:SF4">
    <property type="entry name" value="ALPHA_BETA-HYDROLASES SUPERFAMILY PROTEIN"/>
    <property type="match status" value="1"/>
</dbReference>
<dbReference type="Proteomes" id="UP000655225">
    <property type="component" value="Unassembled WGS sequence"/>
</dbReference>
<reference evidence="2 3" key="1">
    <citation type="submission" date="2020-04" db="EMBL/GenBank/DDBJ databases">
        <title>Plant Genome Project.</title>
        <authorList>
            <person name="Zhang R.-G."/>
        </authorList>
    </citation>
    <scope>NUCLEOTIDE SEQUENCE [LARGE SCALE GENOMIC DNA]</scope>
    <source>
        <strain evidence="2">YNK0</strain>
        <tissue evidence="2">Leaf</tissue>
    </source>
</reference>
<dbReference type="EMBL" id="JABCRI010000006">
    <property type="protein sequence ID" value="KAF8405011.1"/>
    <property type="molecule type" value="Genomic_DNA"/>
</dbReference>
<feature type="domain" description="Fungal lipase-type" evidence="1">
    <location>
        <begin position="201"/>
        <end position="360"/>
    </location>
</feature>
<protein>
    <recommendedName>
        <fullName evidence="1">Fungal lipase-type domain-containing protein</fullName>
    </recommendedName>
</protein>
<dbReference type="SUPFAM" id="SSF53474">
    <property type="entry name" value="alpha/beta-Hydrolases"/>
    <property type="match status" value="1"/>
</dbReference>
<dbReference type="OMA" id="FWFNLLY"/>
<sequence>MASEEFNSNYLVLRPEEAGPLDLFRLLFSSDIEKRNFVDCPKGSKISDFSRRWLLFISVVAQKILLSVSKPLSWIGSMFELWLNFFSDNGNLGGLLLKLLQGKVVIPDKTSATFRSTIGNLDRRVELDKSIKHGDNRYISALSIMAAKLSYENEAFVETTVREHWEMEFLGFYNFWNDYQERFSTQAFMFQDKRADPELIVVAFRGTEPFDADSWSSDVDISWFDLPGVGKVHGGFMKALGLQKNQGWPKEIEQGGNRRAVAYYTIREKLRDLLRNNEQAKFIVTGHSLGGALTVLFPAVLALHEETWMLERLEGIYTFGQPRVGDKKLGEFMTELLRVHDFRYLRFVYGNDIVPRLPYDDSTLMFKHFGTCLYYNSCYQGKILTEEPNKNYFSVWEAIPKILNAVWELMRSFIIGHTKGADYEESWFLRLFRVIGLVFPGLPAHVPQDYVNATRLGSSVVSLQLKEEARYQGLKSD</sequence>
<organism evidence="2 3">
    <name type="scientific">Tetracentron sinense</name>
    <name type="common">Spur-leaf</name>
    <dbReference type="NCBI Taxonomy" id="13715"/>
    <lineage>
        <taxon>Eukaryota</taxon>
        <taxon>Viridiplantae</taxon>
        <taxon>Streptophyta</taxon>
        <taxon>Embryophyta</taxon>
        <taxon>Tracheophyta</taxon>
        <taxon>Spermatophyta</taxon>
        <taxon>Magnoliopsida</taxon>
        <taxon>Trochodendrales</taxon>
        <taxon>Trochodendraceae</taxon>
        <taxon>Tetracentron</taxon>
    </lineage>
</organism>
<name>A0A834ZE21_TETSI</name>
<dbReference type="InterPro" id="IPR044819">
    <property type="entry name" value="OBL-like"/>
</dbReference>
<dbReference type="GO" id="GO:0006629">
    <property type="term" value="P:lipid metabolic process"/>
    <property type="evidence" value="ECO:0007669"/>
    <property type="project" value="InterPro"/>
</dbReference>
<accession>A0A834ZE21</accession>
<gene>
    <name evidence="2" type="ORF">HHK36_009907</name>
</gene>
<dbReference type="AlphaFoldDB" id="A0A834ZE21"/>
<dbReference type="Pfam" id="PF01764">
    <property type="entry name" value="Lipase_3"/>
    <property type="match status" value="1"/>
</dbReference>
<evidence type="ECO:0000313" key="3">
    <source>
        <dbReference type="Proteomes" id="UP000655225"/>
    </source>
</evidence>
<dbReference type="InterPro" id="IPR002921">
    <property type="entry name" value="Fungal_lipase-type"/>
</dbReference>
<evidence type="ECO:0000259" key="1">
    <source>
        <dbReference type="Pfam" id="PF01764"/>
    </source>
</evidence>
<dbReference type="OrthoDB" id="438440at2759"/>
<dbReference type="GO" id="GO:0004806">
    <property type="term" value="F:triacylglycerol lipase activity"/>
    <property type="evidence" value="ECO:0007669"/>
    <property type="project" value="InterPro"/>
</dbReference>
<proteinExistence type="predicted"/>
<keyword evidence="3" id="KW-1185">Reference proteome</keyword>
<dbReference type="CDD" id="cd00519">
    <property type="entry name" value="Lipase_3"/>
    <property type="match status" value="1"/>
</dbReference>
<comment type="caution">
    <text evidence="2">The sequence shown here is derived from an EMBL/GenBank/DDBJ whole genome shotgun (WGS) entry which is preliminary data.</text>
</comment>
<dbReference type="InterPro" id="IPR029058">
    <property type="entry name" value="AB_hydrolase_fold"/>
</dbReference>
<dbReference type="Gene3D" id="3.40.50.1820">
    <property type="entry name" value="alpha/beta hydrolase"/>
    <property type="match status" value="1"/>
</dbReference>
<dbReference type="PANTHER" id="PTHR46086">
    <property type="entry name" value="ALPHA/BETA-HYDROLASES SUPERFAMILY PROTEIN"/>
    <property type="match status" value="1"/>
</dbReference>